<dbReference type="InterPro" id="IPR003151">
    <property type="entry name" value="PIK-rel_kinase_FAT"/>
</dbReference>
<dbReference type="Gene3D" id="1.20.120.150">
    <property type="entry name" value="FKBP12-rapamycin binding domain"/>
    <property type="match status" value="1"/>
</dbReference>
<dbReference type="InterPro" id="IPR024585">
    <property type="entry name" value="mTOR_dom"/>
</dbReference>
<evidence type="ECO:0000313" key="4">
    <source>
        <dbReference type="EMBL" id="KAJ3213356.1"/>
    </source>
</evidence>
<dbReference type="Gene3D" id="1.25.10.10">
    <property type="entry name" value="Leucine-rich Repeat Variant"/>
    <property type="match status" value="2"/>
</dbReference>
<dbReference type="PROSITE" id="PS51189">
    <property type="entry name" value="FAT"/>
    <property type="match status" value="1"/>
</dbReference>
<dbReference type="Pfam" id="PF02259">
    <property type="entry name" value="FAT"/>
    <property type="match status" value="1"/>
</dbReference>
<dbReference type="Proteomes" id="UP001211065">
    <property type="component" value="Unassembled WGS sequence"/>
</dbReference>
<evidence type="ECO:0000259" key="3">
    <source>
        <dbReference type="PROSITE" id="PS51189"/>
    </source>
</evidence>
<protein>
    <recommendedName>
        <fullName evidence="2">Serine/threonine-protein kinase TOR</fullName>
        <ecNumber evidence="2">2.7.11.1</ecNumber>
    </recommendedName>
</protein>
<proteinExistence type="inferred from homology"/>
<dbReference type="Pfam" id="PF23593">
    <property type="entry name" value="HEAT_ATR"/>
    <property type="match status" value="1"/>
</dbReference>
<comment type="similarity">
    <text evidence="2">Belongs to the PI3/PI4-kinase family.</text>
</comment>
<dbReference type="SUPFAM" id="SSF47212">
    <property type="entry name" value="FKBP12-rapamycin-binding domain of FKBP-rapamycin-associated protein (FRAP)"/>
    <property type="match status" value="1"/>
</dbReference>
<dbReference type="EMBL" id="JADGJW010000720">
    <property type="protein sequence ID" value="KAJ3213356.1"/>
    <property type="molecule type" value="Genomic_DNA"/>
</dbReference>
<dbReference type="InterPro" id="IPR014009">
    <property type="entry name" value="PIK_FAT"/>
</dbReference>
<dbReference type="GO" id="GO:0016242">
    <property type="term" value="P:negative regulation of macroautophagy"/>
    <property type="evidence" value="ECO:0007669"/>
    <property type="project" value="TreeGrafter"/>
</dbReference>
<keyword evidence="2" id="KW-0808">Transferase</keyword>
<accession>A0AAD5XXK5</accession>
<dbReference type="InterPro" id="IPR057564">
    <property type="entry name" value="HEAT_ATR"/>
</dbReference>
<keyword evidence="2" id="KW-0067">ATP-binding</keyword>
<dbReference type="InterPro" id="IPR009076">
    <property type="entry name" value="FRB_dom"/>
</dbReference>
<dbReference type="PANTHER" id="PTHR11139">
    <property type="entry name" value="ATAXIA TELANGIECTASIA MUTATED ATM -RELATED"/>
    <property type="match status" value="1"/>
</dbReference>
<dbReference type="EC" id="2.7.11.1" evidence="2"/>
<dbReference type="GO" id="GO:0005524">
    <property type="term" value="F:ATP binding"/>
    <property type="evidence" value="ECO:0007669"/>
    <property type="project" value="UniProtKB-KW"/>
</dbReference>
<dbReference type="GO" id="GO:0031932">
    <property type="term" value="C:TORC2 complex"/>
    <property type="evidence" value="ECO:0007669"/>
    <property type="project" value="TreeGrafter"/>
</dbReference>
<comment type="catalytic activity">
    <reaction evidence="1 2">
        <text>L-threonyl-[protein] + ATP = O-phospho-L-threonyl-[protein] + ADP + H(+)</text>
        <dbReference type="Rhea" id="RHEA:46608"/>
        <dbReference type="Rhea" id="RHEA-COMP:11060"/>
        <dbReference type="Rhea" id="RHEA-COMP:11605"/>
        <dbReference type="ChEBI" id="CHEBI:15378"/>
        <dbReference type="ChEBI" id="CHEBI:30013"/>
        <dbReference type="ChEBI" id="CHEBI:30616"/>
        <dbReference type="ChEBI" id="CHEBI:61977"/>
        <dbReference type="ChEBI" id="CHEBI:456216"/>
        <dbReference type="EC" id="2.7.11.1"/>
    </reaction>
</comment>
<name>A0AAD5XXK5_9FUNG</name>
<comment type="caution">
    <text evidence="4">The sequence shown here is derived from an EMBL/GenBank/DDBJ whole genome shotgun (WGS) entry which is preliminary data.</text>
</comment>
<keyword evidence="2" id="KW-0723">Serine/threonine-protein kinase</keyword>
<evidence type="ECO:0000256" key="2">
    <source>
        <dbReference type="RuleBase" id="RU364109"/>
    </source>
</evidence>
<dbReference type="InterPro" id="IPR011989">
    <property type="entry name" value="ARM-like"/>
</dbReference>
<gene>
    <name evidence="4" type="primary">TOR1_7</name>
    <name evidence="4" type="ORF">HK099_007450</name>
</gene>
<keyword evidence="2" id="KW-0547">Nucleotide-binding</keyword>
<dbReference type="GO" id="GO:0031929">
    <property type="term" value="P:TOR signaling"/>
    <property type="evidence" value="ECO:0007669"/>
    <property type="project" value="TreeGrafter"/>
</dbReference>
<evidence type="ECO:0000256" key="1">
    <source>
        <dbReference type="ARBA" id="ARBA00047899"/>
    </source>
</evidence>
<dbReference type="GO" id="GO:0005634">
    <property type="term" value="C:nucleus"/>
    <property type="evidence" value="ECO:0007669"/>
    <property type="project" value="TreeGrafter"/>
</dbReference>
<reference evidence="4" key="1">
    <citation type="submission" date="2020-05" db="EMBL/GenBank/DDBJ databases">
        <title>Phylogenomic resolution of chytrid fungi.</title>
        <authorList>
            <person name="Stajich J.E."/>
            <person name="Amses K."/>
            <person name="Simmons R."/>
            <person name="Seto K."/>
            <person name="Myers J."/>
            <person name="Bonds A."/>
            <person name="Quandt C.A."/>
            <person name="Barry K."/>
            <person name="Liu P."/>
            <person name="Grigoriev I."/>
            <person name="Longcore J.E."/>
            <person name="James T.Y."/>
        </authorList>
    </citation>
    <scope>NUCLEOTIDE SEQUENCE</scope>
    <source>
        <strain evidence="4">JEL0476</strain>
    </source>
</reference>
<dbReference type="InterPro" id="IPR050517">
    <property type="entry name" value="DDR_Repair_Kinase"/>
</dbReference>
<dbReference type="PANTHER" id="PTHR11139:SF9">
    <property type="entry name" value="SERINE_THREONINE-PROTEIN KINASE MTOR"/>
    <property type="match status" value="1"/>
</dbReference>
<dbReference type="SUPFAM" id="SSF48371">
    <property type="entry name" value="ARM repeat"/>
    <property type="match status" value="1"/>
</dbReference>
<feature type="domain" description="FAT" evidence="3">
    <location>
        <begin position="837"/>
        <end position="1398"/>
    </location>
</feature>
<dbReference type="GO" id="GO:0005737">
    <property type="term" value="C:cytoplasm"/>
    <property type="evidence" value="ECO:0007669"/>
    <property type="project" value="TreeGrafter"/>
</dbReference>
<organism evidence="4 5">
    <name type="scientific">Clydaea vesicula</name>
    <dbReference type="NCBI Taxonomy" id="447962"/>
    <lineage>
        <taxon>Eukaryota</taxon>
        <taxon>Fungi</taxon>
        <taxon>Fungi incertae sedis</taxon>
        <taxon>Chytridiomycota</taxon>
        <taxon>Chytridiomycota incertae sedis</taxon>
        <taxon>Chytridiomycetes</taxon>
        <taxon>Lobulomycetales</taxon>
        <taxon>Lobulomycetaceae</taxon>
        <taxon>Clydaea</taxon>
    </lineage>
</organism>
<dbReference type="InterPro" id="IPR016024">
    <property type="entry name" value="ARM-type_fold"/>
</dbReference>
<dbReference type="Pfam" id="PF08771">
    <property type="entry name" value="FRB_dom"/>
    <property type="match status" value="1"/>
</dbReference>
<keyword evidence="2 4" id="KW-0418">Kinase</keyword>
<sequence>MFSSGIISQPLIETLEIVKTNFPIYKSKIQLQLINLISRILCEVPYFESYESSFDIAKYHKEKIDFQKVVVNESTIILAWKTLSSFDFTGFRLNFLVESALRYLEHEVVEVRKTASVTVASLISRNTAFHQTSSDTLKSVSNIVEKLVKRMNLDPEYRIRETIFLSLDKNVDSLLATPENIKFLFFAANDNFFEVRNLSIKTICRISKFNPSLVLPRLRKNLIKILYQLEFSTIPELKEDSSKILTSIVQNVQVEFLMRYVDPLSKSLIANVNSDQVGVASTAMECLGELFEVAASLMADKIDHLITVILHSLQSSKKLSALKLLGKIAGSAGITTGLYVKYPSLLNIFIDLLKNNQSSFVKKEVAICMGRIGAYDPSLVSLNSDSIAAATSDVVLLINLPKSDEFYAPTFCIRKLMEILVDSKLDQYHLLTIQTVMTIFKTLGSICSRFTGDVIPTFFLLMKSPAINSQMLNFYFQQLTQIILIVKIGMTPYIPELMTLVFKYWNSASNSRIIYLIDAISKFMIEELKEYFPTLIPKIFEKFESKNNYDKEEPNVELKLTVFEIIIRLSVHLDDYTNIIIPVILQVLNDDSESVIIQAESIKTLGKLFLIMELDDQLSTITLNLINILKKNANTQIQCEILESFYLIAVKSKFQFEVFIPLITDVLNLKNLSNYKLEELFFKIKQKFDIYEFDNIQTAYEGTLLNFEQLSIETSSKLSTNQTRLKKVWQVSNFNSDDDWYNWFRSFSNELLLQSPSQSLRACSNMANIYFPFAKELFNVAFLSCWNELNEANKKNLVSSLELTLNASSSLELLYAILNLAEFMEQDNKPLPISTNVFAAHSLKCHAYAKALYYKERDFLNHPDSANIDSLINIYNFLDLTDSSIGIIRYHEKAKTPGDLDNKSYYLPTSWYEKLNKWDDGLVAHERNLLDDESFNVYSTRNSMNFFSAFGEWSKVLQLSEDCWNKASLSERKILSPIAASAAWANEQFNLMEKYTETMSDSADSLFFNSILALKNNMSSADAMPFIDKARDYLVVELEALIGESYSRAYSVIVRLQMLAQLEEIISFGSASAEKQKVIATIWNDRLSGCQKSFDIWQKMLRIRSIVIKPKNDLTTHIKFSTLCRKSGKLNLASKSLLSLLNNQPANGDLKSLDTKSEDPRLVYAICKHLWESSTNGVEKINIIKLLKKFCGEFSSTIGIFKVNDINQQLSSLHASWKINLLSKIFTKLGDYSLYLQKDNFSKEAIPHITSLYGAATKCSSSYSSNNKFALANLEAINFFERNTAEANLNVFSSYVISALKGFSKSILLSHGRNSLQDTLRFLSLWFKYGHQPEINEVVVDLISLIPLATWLQVIPQLIARIDSTSIYVKGLIQKLLMTVGRYHPQALVYSLSVTSKSEKPVVRSAALTILNEMSNHSSTLIEQALVFGNEMIAVSMLWREIWCEGLLEALFCYRKRDIDEMIFRLDLLHKETDKQNPKTQNEIDFV</sequence>
<dbReference type="GO" id="GO:0031931">
    <property type="term" value="C:TORC1 complex"/>
    <property type="evidence" value="ECO:0007669"/>
    <property type="project" value="TreeGrafter"/>
</dbReference>
<keyword evidence="5" id="KW-1185">Reference proteome</keyword>
<dbReference type="GO" id="GO:0044877">
    <property type="term" value="F:protein-containing complex binding"/>
    <property type="evidence" value="ECO:0007669"/>
    <property type="project" value="InterPro"/>
</dbReference>
<dbReference type="InterPro" id="IPR036738">
    <property type="entry name" value="FRB_sf"/>
</dbReference>
<dbReference type="Pfam" id="PF11865">
    <property type="entry name" value="mTOR_dom"/>
    <property type="match status" value="1"/>
</dbReference>
<dbReference type="SMART" id="SM01346">
    <property type="entry name" value="DUF3385"/>
    <property type="match status" value="1"/>
</dbReference>
<dbReference type="GO" id="GO:0004674">
    <property type="term" value="F:protein serine/threonine kinase activity"/>
    <property type="evidence" value="ECO:0007669"/>
    <property type="project" value="UniProtKB-KW"/>
</dbReference>
<evidence type="ECO:0000313" key="5">
    <source>
        <dbReference type="Proteomes" id="UP001211065"/>
    </source>
</evidence>